<protein>
    <recommendedName>
        <fullName evidence="1">BioF2-like acetyltransferase domain-containing protein</fullName>
    </recommendedName>
</protein>
<organism evidence="2 3">
    <name type="scientific">Candidatus Adlerbacteria bacterium RIFOXYC1_FULL_48_26</name>
    <dbReference type="NCBI Taxonomy" id="1797247"/>
    <lineage>
        <taxon>Bacteria</taxon>
        <taxon>Candidatus Adleribacteriota</taxon>
    </lineage>
</organism>
<proteinExistence type="predicted"/>
<dbReference type="Proteomes" id="UP000176568">
    <property type="component" value="Unassembled WGS sequence"/>
</dbReference>
<dbReference type="EMBL" id="MEXB01000001">
    <property type="protein sequence ID" value="OGC88946.1"/>
    <property type="molecule type" value="Genomic_DNA"/>
</dbReference>
<dbReference type="Gene3D" id="3.40.630.30">
    <property type="match status" value="1"/>
</dbReference>
<dbReference type="STRING" id="1797247.A2419_01115"/>
<dbReference type="SUPFAM" id="SSF55729">
    <property type="entry name" value="Acyl-CoA N-acyltransferases (Nat)"/>
    <property type="match status" value="1"/>
</dbReference>
<evidence type="ECO:0000313" key="2">
    <source>
        <dbReference type="EMBL" id="OGC88946.1"/>
    </source>
</evidence>
<dbReference type="Pfam" id="PF13480">
    <property type="entry name" value="Acetyltransf_6"/>
    <property type="match status" value="1"/>
</dbReference>
<dbReference type="AlphaFoldDB" id="A0A1F4Y592"/>
<dbReference type="InterPro" id="IPR016181">
    <property type="entry name" value="Acyl_CoA_acyltransferase"/>
</dbReference>
<evidence type="ECO:0000259" key="1">
    <source>
        <dbReference type="Pfam" id="PF13480"/>
    </source>
</evidence>
<comment type="caution">
    <text evidence="2">The sequence shown here is derived from an EMBL/GenBank/DDBJ whole genome shotgun (WGS) entry which is preliminary data.</text>
</comment>
<accession>A0A1F4Y592</accession>
<dbReference type="InterPro" id="IPR038740">
    <property type="entry name" value="BioF2-like_GNAT_dom"/>
</dbReference>
<evidence type="ECO:0000313" key="3">
    <source>
        <dbReference type="Proteomes" id="UP000176568"/>
    </source>
</evidence>
<gene>
    <name evidence="2" type="ORF">A2419_01115</name>
</gene>
<name>A0A1F4Y592_9BACT</name>
<feature type="domain" description="BioF2-like acetyltransferase" evidence="1">
    <location>
        <begin position="97"/>
        <end position="171"/>
    </location>
</feature>
<reference evidence="2 3" key="1">
    <citation type="journal article" date="2016" name="Nat. Commun.">
        <title>Thousands of microbial genomes shed light on interconnected biogeochemical processes in an aquifer system.</title>
        <authorList>
            <person name="Anantharaman K."/>
            <person name="Brown C.T."/>
            <person name="Hug L.A."/>
            <person name="Sharon I."/>
            <person name="Castelle C.J."/>
            <person name="Probst A.J."/>
            <person name="Thomas B.C."/>
            <person name="Singh A."/>
            <person name="Wilkins M.J."/>
            <person name="Karaoz U."/>
            <person name="Brodie E.L."/>
            <person name="Williams K.H."/>
            <person name="Hubbard S.S."/>
            <person name="Banfield J.F."/>
        </authorList>
    </citation>
    <scope>NUCLEOTIDE SEQUENCE [LARGE SCALE GENOMIC DNA]</scope>
</reference>
<sequence>MLCEGEPLAEIYARGYLPYSGAKNSMNIFYSGRSARVVLTNFSATSENRRIAKRFDGVFQKERIPFTQFVPDDTFWNLSLIYFAQKHGANAMPRARIEALFAAGIITTVVVYKDTSNTVAYVLEVEQDDMAHYWYSFYDIQYALQSLGMWLMLDCIRDAKERGVRYYYLGTVYGEKALYKTNFAPLEWWDEVDWSSDSKLLRERSRND</sequence>